<organism evidence="4 5">
    <name type="scientific">Microcystis aeruginosa PCC 9443</name>
    <dbReference type="NCBI Taxonomy" id="1160281"/>
    <lineage>
        <taxon>Bacteria</taxon>
        <taxon>Bacillati</taxon>
        <taxon>Cyanobacteriota</taxon>
        <taxon>Cyanophyceae</taxon>
        <taxon>Oscillatoriophycideae</taxon>
        <taxon>Chroococcales</taxon>
        <taxon>Microcystaceae</taxon>
        <taxon>Microcystis</taxon>
    </lineage>
</organism>
<name>I4G4Y2_MICAE</name>
<dbReference type="Proteomes" id="UP000003480">
    <property type="component" value="Unassembled WGS sequence"/>
</dbReference>
<evidence type="ECO:0000313" key="4">
    <source>
        <dbReference type="EMBL" id="CCI02993.1"/>
    </source>
</evidence>
<dbReference type="EMBL" id="CAIJ01000336">
    <property type="protein sequence ID" value="CCI02993.1"/>
    <property type="molecule type" value="Genomic_DNA"/>
</dbReference>
<dbReference type="InterPro" id="IPR052193">
    <property type="entry name" value="Peptidase_C59"/>
</dbReference>
<proteinExistence type="inferred from homology"/>
<dbReference type="SUPFAM" id="SSF56235">
    <property type="entry name" value="N-terminal nucleophile aminohydrolases (Ntn hydrolases)"/>
    <property type="match status" value="1"/>
</dbReference>
<dbReference type="EC" id="3.5.1.24" evidence="4"/>
<dbReference type="InterPro" id="IPR029055">
    <property type="entry name" value="Ntn_hydrolases_N"/>
</dbReference>
<evidence type="ECO:0000256" key="1">
    <source>
        <dbReference type="ARBA" id="ARBA00006625"/>
    </source>
</evidence>
<evidence type="ECO:0000259" key="3">
    <source>
        <dbReference type="Pfam" id="PF02275"/>
    </source>
</evidence>
<dbReference type="HOGENOM" id="CLU_045206_1_2_3"/>
<evidence type="ECO:0000256" key="2">
    <source>
        <dbReference type="ARBA" id="ARBA00022801"/>
    </source>
</evidence>
<accession>I4G4Y2</accession>
<evidence type="ECO:0000313" key="5">
    <source>
        <dbReference type="Proteomes" id="UP000003480"/>
    </source>
</evidence>
<comment type="caution">
    <text evidence="4">The sequence shown here is derived from an EMBL/GenBank/DDBJ whole genome shotgun (WGS) entry which is preliminary data.</text>
</comment>
<dbReference type="GO" id="GO:0045302">
    <property type="term" value="F:choloylglycine hydrolase activity"/>
    <property type="evidence" value="ECO:0007669"/>
    <property type="project" value="UniProtKB-EC"/>
</dbReference>
<gene>
    <name evidence="4" type="ORF">MICAC_4000002</name>
</gene>
<keyword evidence="2 4" id="KW-0378">Hydrolase</keyword>
<dbReference type="Gene3D" id="3.60.60.10">
    <property type="entry name" value="Penicillin V Acylase, Chain A"/>
    <property type="match status" value="1"/>
</dbReference>
<reference evidence="4 5" key="1">
    <citation type="submission" date="2012-04" db="EMBL/GenBank/DDBJ databases">
        <authorList>
            <person name="Genoscope - CEA"/>
        </authorList>
    </citation>
    <scope>NUCLEOTIDE SEQUENCE [LARGE SCALE GENOMIC DNA]</scope>
    <source>
        <strain evidence="4 5">9443</strain>
    </source>
</reference>
<dbReference type="PANTHER" id="PTHR35527:SF2">
    <property type="entry name" value="HYDROLASE"/>
    <property type="match status" value="1"/>
</dbReference>
<dbReference type="CDD" id="cd00542">
    <property type="entry name" value="Ntn_PVA"/>
    <property type="match status" value="1"/>
</dbReference>
<protein>
    <submittedName>
        <fullName evidence="4">Choloylglycine hydrolase</fullName>
        <ecNumber evidence="4">3.5.1.24</ecNumber>
    </submittedName>
</protein>
<dbReference type="AlphaFoldDB" id="I4G4Y2"/>
<dbReference type="PANTHER" id="PTHR35527">
    <property type="entry name" value="CHOLOYLGLYCINE HYDROLASE"/>
    <property type="match status" value="1"/>
</dbReference>
<feature type="domain" description="Choloylglycine hydrolase/NAAA C-terminal" evidence="3">
    <location>
        <begin position="16"/>
        <end position="343"/>
    </location>
</feature>
<comment type="similarity">
    <text evidence="1">Belongs to the peptidase C59 family.</text>
</comment>
<sequence>MMCTGIKLQIGNPLTGETKQFVHGRTLEFGVEVDTDIVYIPAGESFQCKMGNGFKTVGMSYKSDYAILAAWAKSMGSLVQFEDINCFDGINEEGLALGVFFFPSYAQYQILPEESTESTASEEDISKGMGPQDFPRWILSKFTDVDQVKKAIANKEVVVFRSIPNDEAGKPLPFDPLTVHYIVYDRTGKSIVIEPVEGKLIVHDNPLGIITNSPTFDWHMTNLRNYIALDPRNVPSIEIAGETFSQFGQGTGMLGMPGDFTPPARFVRATVFSQTAIPSTTIEEGIEQVFHILNNFDIPVGVARAGHETDYTMFTSARDPHNLRYYWKTYEDQTIRMVDLKKLMATGEKNVKTLSTESEQPIVDMTNDLKG</sequence>
<dbReference type="InterPro" id="IPR029132">
    <property type="entry name" value="CBAH/NAAA_C"/>
</dbReference>
<dbReference type="Pfam" id="PF02275">
    <property type="entry name" value="CBAH"/>
    <property type="match status" value="1"/>
</dbReference>